<dbReference type="PANTHER" id="PTHR31635">
    <property type="entry name" value="REVERSE TRANSCRIPTASE DOMAIN-CONTAINING PROTEIN-RELATED"/>
    <property type="match status" value="1"/>
</dbReference>
<dbReference type="InterPro" id="IPR036691">
    <property type="entry name" value="Endo/exonu/phosph_ase_sf"/>
</dbReference>
<evidence type="ECO:0000313" key="2">
    <source>
        <dbReference type="EMBL" id="KAG1304240.1"/>
    </source>
</evidence>
<evidence type="ECO:0000313" key="3">
    <source>
        <dbReference type="Proteomes" id="UP000716291"/>
    </source>
</evidence>
<dbReference type="PANTHER" id="PTHR31635:SF196">
    <property type="entry name" value="REVERSE TRANSCRIPTASE DOMAIN-CONTAINING PROTEIN-RELATED"/>
    <property type="match status" value="1"/>
</dbReference>
<dbReference type="PROSITE" id="PS50878">
    <property type="entry name" value="RT_POL"/>
    <property type="match status" value="1"/>
</dbReference>
<dbReference type="SUPFAM" id="SSF56219">
    <property type="entry name" value="DNase I-like"/>
    <property type="match status" value="1"/>
</dbReference>
<accession>A0A9P7BPN2</accession>
<sequence>MLQDFRSIVSFDRLIISGDFNYSTLKPTSLSASTSPQWLAFIEANFHNALTPRNLEEISTFQRQHPTTVIMSVIDYIYRGQDLYNCASEPAITRLNSRWSDHSILHTTFTLGFSKFGPGIWRANPAYATHSALHQKLERSIKNLLKRIETNMSPQLQWEEVKNIAAKVIRQYSIEYVDWRTQSIKALEKKRNRLLRTKPPPAARLHLLPTIDQQLQKLQQELAEIAILKSGIRWQEKGESNVKYLKNIHKKRTLQQFMTGFKDSNAVGQTMVQSDTTMMKNTVQQFYQHLYRADNVSQEHIKTYLENIQFNHQITETEGEKLQEEFDYEMVIKMTKRCPKQSSPGSDGLGYTYLNLLYNLPCLENLVWQIYDDALTKGIFPLSWKEIRIRLLPKKGDLTDLKNWRPIALINCDAKIFSRLLTHRMAPLMKRLINPFQKGFIQDRVIGENGMYVHLVLQQARHEQHHGLGLLLDQEKAYDRVLPDYLLGVLAIMKFPESIIHCIQQLFFNNSVEINVNGFFTDRVHQERGLQQGDPLSPLLFNIALEPLLLSIQQDMNYQGYLPSNGSESQRIKCIAYADDICAFVKDEADFHRLHSHMEQYSSVSNSKFNEHKTEAFSLSGTKSPSWTSLLHNKHIKVYYHKHSLSAFRYLGFYMPYTIQQRNAIQTMLLEKLRSQIQIYSQRQLSLRGRATITNSLILSKIWYCLRLFVSTQRFLKDVRSMVYQYVWQKKFPYVSLDQLILSHLQGGVGLLDPIKQYLRIQMKWIFTLFMTTNDPVHMKDFLTEHFRIISPDSANPLLPFFSKSLRHHAMSHPTSITSSLFAAFDQLGLRFLLDEIPLPNILHFSLIDMFQTVPPQHWLHRYLRLPASTFLIFDSDTSRLCLKVRHEYSELPRLLQRLYMDILEKQTIKLQDFLWKYITHDVTEDQSTLSSNALSSLINQLKVADIWRRFNPRTYCHHGYQSINSSRVSTTKTNFQSFWKAAMPPQARTLWFRVLNRKLPTRAELYQIGQVPNPICSLCNCRRDSFAHFIVYCPSKWSLWVEILNCFFPTIYISSSDLFKMLCLQQVPSQITDRSKFFTVLAIDQWQIWKAYWNLVIKQVAFEPFNIISTTITQVAITTKTHSLLKL</sequence>
<dbReference type="InterPro" id="IPR000477">
    <property type="entry name" value="RT_dom"/>
</dbReference>
<name>A0A9P7BPN2_RHIOR</name>
<reference evidence="2" key="1">
    <citation type="journal article" date="2020" name="Microb. Genom.">
        <title>Genetic diversity of clinical and environmental Mucorales isolates obtained from an investigation of mucormycosis cases among solid organ transplant recipients.</title>
        <authorList>
            <person name="Nguyen M.H."/>
            <person name="Kaul D."/>
            <person name="Muto C."/>
            <person name="Cheng S.J."/>
            <person name="Richter R.A."/>
            <person name="Bruno V.M."/>
            <person name="Liu G."/>
            <person name="Beyhan S."/>
            <person name="Sundermann A.J."/>
            <person name="Mounaud S."/>
            <person name="Pasculle A.W."/>
            <person name="Nierman W.C."/>
            <person name="Driscoll E."/>
            <person name="Cumbie R."/>
            <person name="Clancy C.J."/>
            <person name="Dupont C.L."/>
        </authorList>
    </citation>
    <scope>NUCLEOTIDE SEQUENCE</scope>
    <source>
        <strain evidence="2">GL11</strain>
    </source>
</reference>
<dbReference type="InterPro" id="IPR026960">
    <property type="entry name" value="RVT-Znf"/>
</dbReference>
<organism evidence="2 3">
    <name type="scientific">Rhizopus oryzae</name>
    <name type="common">Mucormycosis agent</name>
    <name type="synonym">Rhizopus arrhizus var. delemar</name>
    <dbReference type="NCBI Taxonomy" id="64495"/>
    <lineage>
        <taxon>Eukaryota</taxon>
        <taxon>Fungi</taxon>
        <taxon>Fungi incertae sedis</taxon>
        <taxon>Mucoromycota</taxon>
        <taxon>Mucoromycotina</taxon>
        <taxon>Mucoromycetes</taxon>
        <taxon>Mucorales</taxon>
        <taxon>Mucorineae</taxon>
        <taxon>Rhizopodaceae</taxon>
        <taxon>Rhizopus</taxon>
    </lineage>
</organism>
<dbReference type="SUPFAM" id="SSF56672">
    <property type="entry name" value="DNA/RNA polymerases"/>
    <property type="match status" value="1"/>
</dbReference>
<dbReference type="Pfam" id="PF13966">
    <property type="entry name" value="zf-RVT"/>
    <property type="match status" value="1"/>
</dbReference>
<dbReference type="Proteomes" id="UP000716291">
    <property type="component" value="Unassembled WGS sequence"/>
</dbReference>
<comment type="caution">
    <text evidence="2">The sequence shown here is derived from an EMBL/GenBank/DDBJ whole genome shotgun (WGS) entry which is preliminary data.</text>
</comment>
<dbReference type="Pfam" id="PF00078">
    <property type="entry name" value="RVT_1"/>
    <property type="match status" value="1"/>
</dbReference>
<gene>
    <name evidence="2" type="ORF">G6F64_009380</name>
</gene>
<proteinExistence type="predicted"/>
<evidence type="ECO:0000259" key="1">
    <source>
        <dbReference type="PROSITE" id="PS50878"/>
    </source>
</evidence>
<dbReference type="CDD" id="cd01650">
    <property type="entry name" value="RT_nLTR_like"/>
    <property type="match status" value="1"/>
</dbReference>
<keyword evidence="3" id="KW-1185">Reference proteome</keyword>
<feature type="domain" description="Reverse transcriptase" evidence="1">
    <location>
        <begin position="373"/>
        <end position="655"/>
    </location>
</feature>
<protein>
    <recommendedName>
        <fullName evidence="1">Reverse transcriptase domain-containing protein</fullName>
    </recommendedName>
</protein>
<dbReference type="EMBL" id="JAANQT010001698">
    <property type="protein sequence ID" value="KAG1304240.1"/>
    <property type="molecule type" value="Genomic_DNA"/>
</dbReference>
<dbReference type="InterPro" id="IPR043502">
    <property type="entry name" value="DNA/RNA_pol_sf"/>
</dbReference>
<dbReference type="AlphaFoldDB" id="A0A9P7BPN2"/>